<feature type="region of interest" description="Disordered" evidence="1">
    <location>
        <begin position="394"/>
        <end position="610"/>
    </location>
</feature>
<evidence type="ECO:0000259" key="2">
    <source>
        <dbReference type="Pfam" id="PF03235"/>
    </source>
</evidence>
<dbReference type="EMBL" id="ML213506">
    <property type="protein sequence ID" value="TFK54269.1"/>
    <property type="molecule type" value="Genomic_DNA"/>
</dbReference>
<feature type="compositionally biased region" description="Low complexity" evidence="1">
    <location>
        <begin position="448"/>
        <end position="461"/>
    </location>
</feature>
<keyword evidence="4" id="KW-1185">Reference proteome</keyword>
<feature type="compositionally biased region" description="Polar residues" evidence="1">
    <location>
        <begin position="504"/>
        <end position="520"/>
    </location>
</feature>
<dbReference type="STRING" id="5364.A0A5C3N8T4"/>
<feature type="compositionally biased region" description="Acidic residues" evidence="1">
    <location>
        <begin position="20"/>
        <end position="41"/>
    </location>
</feature>
<dbReference type="PANTHER" id="PTHR39639">
    <property type="entry name" value="CHROMOSOME 16, WHOLE GENOME SHOTGUN SEQUENCE"/>
    <property type="match status" value="1"/>
</dbReference>
<dbReference type="InterPro" id="IPR004919">
    <property type="entry name" value="GmrSD_N"/>
</dbReference>
<dbReference type="PANTHER" id="PTHR39639:SF1">
    <property type="entry name" value="DUF262 DOMAIN-CONTAINING PROTEIN"/>
    <property type="match status" value="1"/>
</dbReference>
<feature type="domain" description="GmrSD restriction endonucleases N-terminal" evidence="2">
    <location>
        <begin position="64"/>
        <end position="160"/>
    </location>
</feature>
<dbReference type="AlphaFoldDB" id="A0A5C3N8T4"/>
<evidence type="ECO:0000313" key="4">
    <source>
        <dbReference type="Proteomes" id="UP000305948"/>
    </source>
</evidence>
<accession>A0A5C3N8T4</accession>
<feature type="compositionally biased region" description="Acidic residues" evidence="1">
    <location>
        <begin position="601"/>
        <end position="610"/>
    </location>
</feature>
<organism evidence="3 4">
    <name type="scientific">Heliocybe sulcata</name>
    <dbReference type="NCBI Taxonomy" id="5364"/>
    <lineage>
        <taxon>Eukaryota</taxon>
        <taxon>Fungi</taxon>
        <taxon>Dikarya</taxon>
        <taxon>Basidiomycota</taxon>
        <taxon>Agaricomycotina</taxon>
        <taxon>Agaricomycetes</taxon>
        <taxon>Gloeophyllales</taxon>
        <taxon>Gloeophyllaceae</taxon>
        <taxon>Heliocybe</taxon>
    </lineage>
</organism>
<gene>
    <name evidence="3" type="ORF">OE88DRAFT_1654853</name>
</gene>
<dbReference type="Proteomes" id="UP000305948">
    <property type="component" value="Unassembled WGS sequence"/>
</dbReference>
<name>A0A5C3N8T4_9AGAM</name>
<evidence type="ECO:0000313" key="3">
    <source>
        <dbReference type="EMBL" id="TFK54269.1"/>
    </source>
</evidence>
<protein>
    <recommendedName>
        <fullName evidence="2">GmrSD restriction endonucleases N-terminal domain-containing protein</fullName>
    </recommendedName>
</protein>
<dbReference type="Pfam" id="PF03235">
    <property type="entry name" value="GmrSD_N"/>
    <property type="match status" value="1"/>
</dbReference>
<feature type="compositionally biased region" description="Basic and acidic residues" evidence="1">
    <location>
        <begin position="394"/>
        <end position="405"/>
    </location>
</feature>
<sequence>MPAKLEHHSASSPHWRTLDSDQEEDPVEEELASEDEDEEDEILDGEFRMPSRLPSRDLRVCTIRELFDMMDNNTLDLNPSYQRDEVWVKDKQIGLVDSIMRNFYIPPLLLAVKKDEVKGEKRNVVDGKQRLTTLRSFMKGVIPYQDARGRSWFFVSPLGSKKNVIPAEARREIEELQVFVVEYCCLTDRQEHEMFKRVQFGAALKEGEKLAAIASVRADYIGDIIERHVSVPKPKKGTPQGERLAAYVDFETRRSQPYTNICYLAYVLQGMEEHERWHPTRNQVMDWLDQDKDVDESVKRNLEVALQRAREIAADKELSREAGFTMSRRVAPVELIFIGVLMHVMRTATPLRRAQAIKGLRLMLGEEHTGQIRLNSAVSKNSWSYVERTVMGTEDERNVPAEEVKRRPRRKPKVDRLEPTTPVGTPPVTPRKKRALPETTTPGSHVTAKASGSQASGSVSGLQTTSTIRDSSPRNSTHAKLDVSATPRDKRAPPAAITPGPQATAKSSGSRASDTASGSGTAYVVRDSSPWKSGPVEQDSVQSSQRKRLGFPSPKKSKPPSSNAGLPDVSPSRKAEPRRANGSAEPPTKKQKRGGVKDYGVDDELVYPEP</sequence>
<dbReference type="OrthoDB" id="5419821at2759"/>
<evidence type="ECO:0000256" key="1">
    <source>
        <dbReference type="SAM" id="MobiDB-lite"/>
    </source>
</evidence>
<feature type="compositionally biased region" description="Polar residues" evidence="1">
    <location>
        <begin position="462"/>
        <end position="478"/>
    </location>
</feature>
<feature type="region of interest" description="Disordered" evidence="1">
    <location>
        <begin position="1"/>
        <end position="41"/>
    </location>
</feature>
<reference evidence="3 4" key="1">
    <citation type="journal article" date="2019" name="Nat. Ecol. Evol.">
        <title>Megaphylogeny resolves global patterns of mushroom evolution.</title>
        <authorList>
            <person name="Varga T."/>
            <person name="Krizsan K."/>
            <person name="Foldi C."/>
            <person name="Dima B."/>
            <person name="Sanchez-Garcia M."/>
            <person name="Sanchez-Ramirez S."/>
            <person name="Szollosi G.J."/>
            <person name="Szarkandi J.G."/>
            <person name="Papp V."/>
            <person name="Albert L."/>
            <person name="Andreopoulos W."/>
            <person name="Angelini C."/>
            <person name="Antonin V."/>
            <person name="Barry K.W."/>
            <person name="Bougher N.L."/>
            <person name="Buchanan P."/>
            <person name="Buyck B."/>
            <person name="Bense V."/>
            <person name="Catcheside P."/>
            <person name="Chovatia M."/>
            <person name="Cooper J."/>
            <person name="Damon W."/>
            <person name="Desjardin D."/>
            <person name="Finy P."/>
            <person name="Geml J."/>
            <person name="Haridas S."/>
            <person name="Hughes K."/>
            <person name="Justo A."/>
            <person name="Karasinski D."/>
            <person name="Kautmanova I."/>
            <person name="Kiss B."/>
            <person name="Kocsube S."/>
            <person name="Kotiranta H."/>
            <person name="LaButti K.M."/>
            <person name="Lechner B.E."/>
            <person name="Liimatainen K."/>
            <person name="Lipzen A."/>
            <person name="Lukacs Z."/>
            <person name="Mihaltcheva S."/>
            <person name="Morgado L.N."/>
            <person name="Niskanen T."/>
            <person name="Noordeloos M.E."/>
            <person name="Ohm R.A."/>
            <person name="Ortiz-Santana B."/>
            <person name="Ovrebo C."/>
            <person name="Racz N."/>
            <person name="Riley R."/>
            <person name="Savchenko A."/>
            <person name="Shiryaev A."/>
            <person name="Soop K."/>
            <person name="Spirin V."/>
            <person name="Szebenyi C."/>
            <person name="Tomsovsky M."/>
            <person name="Tulloss R.E."/>
            <person name="Uehling J."/>
            <person name="Grigoriev I.V."/>
            <person name="Vagvolgyi C."/>
            <person name="Papp T."/>
            <person name="Martin F.M."/>
            <person name="Miettinen O."/>
            <person name="Hibbett D.S."/>
            <person name="Nagy L.G."/>
        </authorList>
    </citation>
    <scope>NUCLEOTIDE SEQUENCE [LARGE SCALE GENOMIC DNA]</scope>
    <source>
        <strain evidence="3 4">OMC1185</strain>
    </source>
</reference>
<proteinExistence type="predicted"/>